<dbReference type="AlphaFoldDB" id="A0AAX6IHR4"/>
<accession>A0AAX6IHR4</accession>
<gene>
    <name evidence="2" type="ORF">M6B38_253360</name>
</gene>
<dbReference type="EMBL" id="JANAVB010001599">
    <property type="protein sequence ID" value="KAJ6852762.1"/>
    <property type="molecule type" value="Genomic_DNA"/>
</dbReference>
<comment type="caution">
    <text evidence="2">The sequence shown here is derived from an EMBL/GenBank/DDBJ whole genome shotgun (WGS) entry which is preliminary data.</text>
</comment>
<keyword evidence="3" id="KW-1185">Reference proteome</keyword>
<reference evidence="2" key="2">
    <citation type="submission" date="2023-04" db="EMBL/GenBank/DDBJ databases">
        <authorList>
            <person name="Bruccoleri R.E."/>
            <person name="Oakeley E.J."/>
            <person name="Faust A.-M."/>
            <person name="Dessus-Babus S."/>
            <person name="Altorfer M."/>
            <person name="Burckhardt D."/>
            <person name="Oertli M."/>
            <person name="Naumann U."/>
            <person name="Petersen F."/>
            <person name="Wong J."/>
        </authorList>
    </citation>
    <scope>NUCLEOTIDE SEQUENCE</scope>
    <source>
        <strain evidence="2">GSM-AAB239-AS_SAM_17_03QT</strain>
        <tissue evidence="2">Leaf</tissue>
    </source>
</reference>
<evidence type="ECO:0000313" key="2">
    <source>
        <dbReference type="EMBL" id="KAJ6852762.1"/>
    </source>
</evidence>
<feature type="compositionally biased region" description="Basic residues" evidence="1">
    <location>
        <begin position="27"/>
        <end position="43"/>
    </location>
</feature>
<reference evidence="2" key="1">
    <citation type="journal article" date="2023" name="GigaByte">
        <title>Genome assembly of the bearded iris, Iris pallida Lam.</title>
        <authorList>
            <person name="Bruccoleri R.E."/>
            <person name="Oakeley E.J."/>
            <person name="Faust A.M.E."/>
            <person name="Altorfer M."/>
            <person name="Dessus-Babus S."/>
            <person name="Burckhardt D."/>
            <person name="Oertli M."/>
            <person name="Naumann U."/>
            <person name="Petersen F."/>
            <person name="Wong J."/>
        </authorList>
    </citation>
    <scope>NUCLEOTIDE SEQUENCE</scope>
    <source>
        <strain evidence="2">GSM-AAB239-AS_SAM_17_03QT</strain>
    </source>
</reference>
<protein>
    <submittedName>
        <fullName evidence="2">DNA polymerase zeta catalytic subunit</fullName>
    </submittedName>
</protein>
<name>A0AAX6IHR4_IRIPA</name>
<sequence length="64" mass="7610">MKILGFLQTLSPDQAHPRVPRSDLHLRGQHRQCPRLHPRRLLHSLRGSDPARLQPRSRVRRRHN</sequence>
<evidence type="ECO:0000256" key="1">
    <source>
        <dbReference type="SAM" id="MobiDB-lite"/>
    </source>
</evidence>
<proteinExistence type="predicted"/>
<evidence type="ECO:0000313" key="3">
    <source>
        <dbReference type="Proteomes" id="UP001140949"/>
    </source>
</evidence>
<dbReference type="Proteomes" id="UP001140949">
    <property type="component" value="Unassembled WGS sequence"/>
</dbReference>
<organism evidence="2 3">
    <name type="scientific">Iris pallida</name>
    <name type="common">Sweet iris</name>
    <dbReference type="NCBI Taxonomy" id="29817"/>
    <lineage>
        <taxon>Eukaryota</taxon>
        <taxon>Viridiplantae</taxon>
        <taxon>Streptophyta</taxon>
        <taxon>Embryophyta</taxon>
        <taxon>Tracheophyta</taxon>
        <taxon>Spermatophyta</taxon>
        <taxon>Magnoliopsida</taxon>
        <taxon>Liliopsida</taxon>
        <taxon>Asparagales</taxon>
        <taxon>Iridaceae</taxon>
        <taxon>Iridoideae</taxon>
        <taxon>Irideae</taxon>
        <taxon>Iris</taxon>
    </lineage>
</organism>
<feature type="compositionally biased region" description="Basic residues" evidence="1">
    <location>
        <begin position="55"/>
        <end position="64"/>
    </location>
</feature>
<feature type="region of interest" description="Disordered" evidence="1">
    <location>
        <begin position="13"/>
        <end position="64"/>
    </location>
</feature>